<reference evidence="3" key="1">
    <citation type="submission" date="2007-08" db="EMBL/GenBank/DDBJ databases">
        <authorList>
            <person name="Gloeckner G."/>
            <person name="Nowack E."/>
            <person name="Melkonian M."/>
        </authorList>
    </citation>
    <scope>NUCLEOTIDE SEQUENCE</scope>
</reference>
<feature type="domain" description="TPM" evidence="2">
    <location>
        <begin position="41"/>
        <end position="166"/>
    </location>
</feature>
<reference evidence="3" key="2">
    <citation type="journal article" date="2008" name="Curr. Biol.">
        <title>Chromatophore genome sequence of Paulinella sheds light on acquisition of photosynthesis by eukaryotes.</title>
        <authorList>
            <person name="Nowack E.C.M."/>
            <person name="Melkonian M."/>
            <person name="Gloeckner G."/>
        </authorList>
    </citation>
    <scope>NUCLEOTIDE SEQUENCE [LARGE SCALE GENOMIC DNA]</scope>
</reference>
<dbReference type="InterPro" id="IPR007621">
    <property type="entry name" value="TPM_dom"/>
</dbReference>
<dbReference type="GeneID" id="6481687"/>
<name>B1X3I4_PAUCH</name>
<dbReference type="Gene3D" id="3.10.310.50">
    <property type="match status" value="1"/>
</dbReference>
<sequence length="224" mass="25006">MSYLRRLTFPGIILAFSLLHTTNVWAISAKDFSVSLPSDLIIDSANVLSRATLSELDKRLESFVENKIEARIITIKQLDYGLTLNKLSSDLIERWESNSENSDPKLLLLIIDTQANNANIIASNSLQPKLSVDLMRSTAELTMNIPLREGEHYRQASVEALDRLEKVLNEGEDPGPPVRIDSKNAIGNIPTQEQTASSNAFTWVIGLLVVGTIVPMLTWWVFSR</sequence>
<evidence type="ECO:0000256" key="1">
    <source>
        <dbReference type="SAM" id="Phobius"/>
    </source>
</evidence>
<feature type="transmembrane region" description="Helical" evidence="1">
    <location>
        <begin position="200"/>
        <end position="222"/>
    </location>
</feature>
<dbReference type="PANTHER" id="PTHR30373:SF2">
    <property type="entry name" value="UPF0603 PROTEIN YGCG"/>
    <property type="match status" value="1"/>
</dbReference>
<dbReference type="EMBL" id="CP000815">
    <property type="protein sequence ID" value="ACB42503.1"/>
    <property type="molecule type" value="Genomic_DNA"/>
</dbReference>
<keyword evidence="1" id="KW-1133">Transmembrane helix</keyword>
<keyword evidence="3" id="KW-0934">Plastid</keyword>
<evidence type="ECO:0000313" key="3">
    <source>
        <dbReference type="EMBL" id="ACB42503.1"/>
    </source>
</evidence>
<dbReference type="Pfam" id="PF04536">
    <property type="entry name" value="TPM_phosphatase"/>
    <property type="match status" value="1"/>
</dbReference>
<organism evidence="3">
    <name type="scientific">Paulinella chromatophora</name>
    <dbReference type="NCBI Taxonomy" id="39717"/>
    <lineage>
        <taxon>Eukaryota</taxon>
        <taxon>Sar</taxon>
        <taxon>Rhizaria</taxon>
        <taxon>Cercozoa</taxon>
        <taxon>Imbricatea</taxon>
        <taxon>Silicofilosea</taxon>
        <taxon>Euglyphida</taxon>
        <taxon>Paulinellidae</taxon>
        <taxon>Paulinella</taxon>
    </lineage>
</organism>
<dbReference type="RefSeq" id="YP_002048713.1">
    <property type="nucleotide sequence ID" value="NC_011087.1"/>
</dbReference>
<proteinExistence type="predicted"/>
<dbReference type="AlphaFoldDB" id="B1X3I4"/>
<dbReference type="PANTHER" id="PTHR30373">
    <property type="entry name" value="UPF0603 PROTEIN YGCG"/>
    <property type="match status" value="1"/>
</dbReference>
<evidence type="ECO:0000259" key="2">
    <source>
        <dbReference type="Pfam" id="PF04536"/>
    </source>
</evidence>
<accession>B1X3I4</accession>
<gene>
    <name evidence="3" type="ordered locus">PCC_0043</name>
</gene>
<dbReference type="NCBIfam" id="NF047379">
    <property type="entry name" value="photo_II_Psb32"/>
    <property type="match status" value="1"/>
</dbReference>
<keyword evidence="1" id="KW-0812">Transmembrane</keyword>
<protein>
    <recommendedName>
        <fullName evidence="2">TPM domain-containing protein</fullName>
    </recommendedName>
</protein>
<geneLocation type="organellar chromatophore" evidence="3"/>
<keyword evidence="1" id="KW-0472">Membrane</keyword>